<dbReference type="Proteomes" id="UP000823927">
    <property type="component" value="Unassembled WGS sequence"/>
</dbReference>
<comment type="caution">
    <text evidence="1">The sequence shown here is derived from an EMBL/GenBank/DDBJ whole genome shotgun (WGS) entry which is preliminary data.</text>
</comment>
<evidence type="ECO:0000313" key="1">
    <source>
        <dbReference type="EMBL" id="HIS47185.1"/>
    </source>
</evidence>
<reference evidence="1" key="2">
    <citation type="journal article" date="2021" name="PeerJ">
        <title>Extensive microbial diversity within the chicken gut microbiome revealed by metagenomics and culture.</title>
        <authorList>
            <person name="Gilroy R."/>
            <person name="Ravi A."/>
            <person name="Getino M."/>
            <person name="Pursley I."/>
            <person name="Horton D.L."/>
            <person name="Alikhan N.F."/>
            <person name="Baker D."/>
            <person name="Gharbi K."/>
            <person name="Hall N."/>
            <person name="Watson M."/>
            <person name="Adriaenssens E.M."/>
            <person name="Foster-Nyarko E."/>
            <person name="Jarju S."/>
            <person name="Secka A."/>
            <person name="Antonio M."/>
            <person name="Oren A."/>
            <person name="Chaudhuri R.R."/>
            <person name="La Ragione R."/>
            <person name="Hildebrand F."/>
            <person name="Pallen M.J."/>
        </authorList>
    </citation>
    <scope>NUCLEOTIDE SEQUENCE</scope>
    <source>
        <strain evidence="1">CHK178-757</strain>
    </source>
</reference>
<protein>
    <submittedName>
        <fullName evidence="1">Pyridoxamine 5'-phosphate oxidase family protein</fullName>
    </submittedName>
</protein>
<dbReference type="EMBL" id="DVIT01000025">
    <property type="protein sequence ID" value="HIS47185.1"/>
    <property type="molecule type" value="Genomic_DNA"/>
</dbReference>
<dbReference type="AlphaFoldDB" id="A0A9D1F4J4"/>
<name>A0A9D1F4J4_9FIRM</name>
<reference evidence="1" key="1">
    <citation type="submission" date="2020-10" db="EMBL/GenBank/DDBJ databases">
        <authorList>
            <person name="Gilroy R."/>
        </authorList>
    </citation>
    <scope>NUCLEOTIDE SEQUENCE</scope>
    <source>
        <strain evidence="1">CHK178-757</strain>
    </source>
</reference>
<organism evidence="1 2">
    <name type="scientific">Candidatus Scybalocola faecigallinarum</name>
    <dbReference type="NCBI Taxonomy" id="2840941"/>
    <lineage>
        <taxon>Bacteria</taxon>
        <taxon>Bacillati</taxon>
        <taxon>Bacillota</taxon>
        <taxon>Clostridia</taxon>
        <taxon>Lachnospirales</taxon>
        <taxon>Lachnospiraceae</taxon>
        <taxon>Lachnospiraceae incertae sedis</taxon>
        <taxon>Candidatus Scybalocola (ex Gilroy et al. 2021)</taxon>
    </lineage>
</organism>
<evidence type="ECO:0000313" key="2">
    <source>
        <dbReference type="Proteomes" id="UP000823927"/>
    </source>
</evidence>
<gene>
    <name evidence="1" type="ORF">IAB46_06445</name>
</gene>
<accession>A0A9D1F4J4</accession>
<sequence length="93" mass="10638">MITHRLSGKMMQIKNNPEVAIAGEWFTAHGAGIDMGYFEAEENAEIAKKLRLAFEEWIDNGHNDFNDKNTIILCIRLTDGTLFSNGKRYDIEF</sequence>
<proteinExistence type="predicted"/>